<evidence type="ECO:0000313" key="1">
    <source>
        <dbReference type="EMBL" id="CAH3142145.1"/>
    </source>
</evidence>
<dbReference type="AlphaFoldDB" id="A0AAU9XAS6"/>
<proteinExistence type="predicted"/>
<dbReference type="Proteomes" id="UP001159428">
    <property type="component" value="Unassembled WGS sequence"/>
</dbReference>
<accession>A0AAU9XAS6</accession>
<sequence length="174" mass="19559">MNLQRFSQEPKTRLILAYKEWTEMHCNLSLHLYHGRFAVSLMTLMILPRLGKCIKAQLFIQNHYQETSAGSNNKYSTIGPVKSPSNSLLTNNLSKAKEFNSYFANICSTLANSDNSSALDLSTQPVNHIHRITPTLQSFPVNKELLSYCFKNYIKVGKACGPDKTTGKELQTLG</sequence>
<organism evidence="1 2">
    <name type="scientific">Pocillopora meandrina</name>
    <dbReference type="NCBI Taxonomy" id="46732"/>
    <lineage>
        <taxon>Eukaryota</taxon>
        <taxon>Metazoa</taxon>
        <taxon>Cnidaria</taxon>
        <taxon>Anthozoa</taxon>
        <taxon>Hexacorallia</taxon>
        <taxon>Scleractinia</taxon>
        <taxon>Astrocoeniina</taxon>
        <taxon>Pocilloporidae</taxon>
        <taxon>Pocillopora</taxon>
    </lineage>
</organism>
<reference evidence="1 2" key="1">
    <citation type="submission" date="2022-05" db="EMBL/GenBank/DDBJ databases">
        <authorList>
            <consortium name="Genoscope - CEA"/>
            <person name="William W."/>
        </authorList>
    </citation>
    <scope>NUCLEOTIDE SEQUENCE [LARGE SCALE GENOMIC DNA]</scope>
</reference>
<name>A0AAU9XAS6_9CNID</name>
<evidence type="ECO:0000313" key="2">
    <source>
        <dbReference type="Proteomes" id="UP001159428"/>
    </source>
</evidence>
<feature type="non-terminal residue" evidence="1">
    <location>
        <position position="174"/>
    </location>
</feature>
<comment type="caution">
    <text evidence="1">The sequence shown here is derived from an EMBL/GenBank/DDBJ whole genome shotgun (WGS) entry which is preliminary data.</text>
</comment>
<keyword evidence="2" id="KW-1185">Reference proteome</keyword>
<protein>
    <submittedName>
        <fullName evidence="1">Uncharacterized protein</fullName>
    </submittedName>
</protein>
<gene>
    <name evidence="1" type="ORF">PMEA_00019965</name>
</gene>
<dbReference type="EMBL" id="CALNXJ010000036">
    <property type="protein sequence ID" value="CAH3142145.1"/>
    <property type="molecule type" value="Genomic_DNA"/>
</dbReference>